<dbReference type="STRING" id="314278.NB231_09148"/>
<dbReference type="AlphaFoldDB" id="A4BN07"/>
<protein>
    <submittedName>
        <fullName evidence="1">Transposase, IS4</fullName>
    </submittedName>
</protein>
<evidence type="ECO:0000313" key="1">
    <source>
        <dbReference type="EMBL" id="EAR22606.1"/>
    </source>
</evidence>
<dbReference type="HOGENOM" id="CLU_2302925_0_0_6"/>
<name>A4BN07_9GAMM</name>
<keyword evidence="2" id="KW-1185">Reference proteome</keyword>
<comment type="caution">
    <text evidence="1">The sequence shown here is derived from an EMBL/GenBank/DDBJ whole genome shotgun (WGS) entry which is preliminary data.</text>
</comment>
<gene>
    <name evidence="1" type="ORF">NB231_09148</name>
</gene>
<reference evidence="1 2" key="1">
    <citation type="submission" date="2006-02" db="EMBL/GenBank/DDBJ databases">
        <authorList>
            <person name="Waterbury J."/>
            <person name="Ferriera S."/>
            <person name="Johnson J."/>
            <person name="Kravitz S."/>
            <person name="Halpern A."/>
            <person name="Remington K."/>
            <person name="Beeson K."/>
            <person name="Tran B."/>
            <person name="Rogers Y.-H."/>
            <person name="Friedman R."/>
            <person name="Venter J.C."/>
        </authorList>
    </citation>
    <scope>NUCLEOTIDE SEQUENCE [LARGE SCALE GENOMIC DNA]</scope>
    <source>
        <strain evidence="1 2">Nb-231</strain>
    </source>
</reference>
<accession>A4BN07</accession>
<evidence type="ECO:0000313" key="2">
    <source>
        <dbReference type="Proteomes" id="UP000003374"/>
    </source>
</evidence>
<sequence length="100" mass="11662">MPCLACKPRARRRFADKGYDYNAVVEYIEAQHAETILSPRYNRNAPHHYDRHRYKARNLVECCLNRLKQFRRVANDTNNSLPISPPWSHASTLCSGSRNC</sequence>
<dbReference type="Proteomes" id="UP000003374">
    <property type="component" value="Unassembled WGS sequence"/>
</dbReference>
<proteinExistence type="predicted"/>
<dbReference type="EMBL" id="AAOF01000002">
    <property type="protein sequence ID" value="EAR22606.1"/>
    <property type="molecule type" value="Genomic_DNA"/>
</dbReference>
<dbReference type="eggNOG" id="COG3293">
    <property type="taxonomic scope" value="Bacteria"/>
</dbReference>
<organism evidence="1 2">
    <name type="scientific">Nitrococcus mobilis Nb-231</name>
    <dbReference type="NCBI Taxonomy" id="314278"/>
    <lineage>
        <taxon>Bacteria</taxon>
        <taxon>Pseudomonadati</taxon>
        <taxon>Pseudomonadota</taxon>
        <taxon>Gammaproteobacteria</taxon>
        <taxon>Chromatiales</taxon>
        <taxon>Ectothiorhodospiraceae</taxon>
        <taxon>Nitrococcus</taxon>
    </lineage>
</organism>